<keyword evidence="3 8" id="KW-0853">WD repeat</keyword>
<dbReference type="PROSITE" id="PS00678">
    <property type="entry name" value="WD_REPEATS_1"/>
    <property type="match status" value="1"/>
</dbReference>
<dbReference type="Pfam" id="PF08145">
    <property type="entry name" value="BOP1NT"/>
    <property type="match status" value="1"/>
</dbReference>
<feature type="compositionally biased region" description="Acidic residues" evidence="9">
    <location>
        <begin position="77"/>
        <end position="97"/>
    </location>
</feature>
<dbReference type="GO" id="GO:0000463">
    <property type="term" value="P:maturation of LSU-rRNA from tricistronic rRNA transcript (SSU-rRNA, 5.8S rRNA, LSU-rRNA)"/>
    <property type="evidence" value="ECO:0007669"/>
    <property type="project" value="UniProtKB-UniRule"/>
</dbReference>
<keyword evidence="2 7" id="KW-0698">rRNA processing</keyword>
<evidence type="ECO:0000256" key="6">
    <source>
        <dbReference type="ARBA" id="ARBA00055102"/>
    </source>
</evidence>
<dbReference type="AlphaFoldDB" id="A0AAN9BZK9"/>
<keyword evidence="4" id="KW-0677">Repeat</keyword>
<feature type="compositionally biased region" description="Acidic residues" evidence="9">
    <location>
        <begin position="115"/>
        <end position="124"/>
    </location>
</feature>
<dbReference type="GO" id="GO:0005654">
    <property type="term" value="C:nucleoplasm"/>
    <property type="evidence" value="ECO:0007669"/>
    <property type="project" value="UniProtKB-SubCell"/>
</dbReference>
<dbReference type="EMBL" id="JBAMIC010000001">
    <property type="protein sequence ID" value="KAK7114501.1"/>
    <property type="molecule type" value="Genomic_DNA"/>
</dbReference>
<feature type="compositionally biased region" description="Acidic residues" evidence="9">
    <location>
        <begin position="44"/>
        <end position="69"/>
    </location>
</feature>
<dbReference type="Proteomes" id="UP001374579">
    <property type="component" value="Unassembled WGS sequence"/>
</dbReference>
<evidence type="ECO:0000256" key="5">
    <source>
        <dbReference type="ARBA" id="ARBA00023242"/>
    </source>
</evidence>
<comment type="function">
    <text evidence="6">Component of the PeBoW complex, which is required for maturation of 28S and 5.8S ribosomal RNAs and formation of the 60S ribosome.</text>
</comment>
<dbReference type="GO" id="GO:0070545">
    <property type="term" value="C:PeBoW complex"/>
    <property type="evidence" value="ECO:0007669"/>
    <property type="project" value="TreeGrafter"/>
</dbReference>
<dbReference type="SMART" id="SM01035">
    <property type="entry name" value="BOP1NT"/>
    <property type="match status" value="1"/>
</dbReference>
<sequence length="756" mass="86422">MRDYGGLKATEQAAKMNTLKRPHAASDTSEEEELPDDYTSNSDENMEDTDSEDEDATDSSDDDESEEDGDSGKEVNDNDPDGDTGIDSISEVDEEELNSAVNQDSSVASKAVNEYAEDSSDEEDIKNTVGNIPLEWYKEYDHLGYDVRGNKIIKPQQGDGIDEFLNKMEDPDYWRTVTDKWTGEKTVLSKEDVELIKKLQKGGNPSASEEMYPEWIDFFSGEEMMHPVTNRPMDKRSFIPSKWERLKVGKMVHAIKMGWMKPRQQKTPEEEEEDKRKRYDLWSDEAEDGILRRYRQHIPAPKLPLPGHVESYNPPPEYLLTKEEEEKWTEQEPEERRINFLPQKYSCMRLVPAYSKFINERFERCLDLYLCARQRKMKMNVNPEDLIPKLPKPKDLQPFPTTQALVYKGHEDMVRCICPDPSGQWLVSGSDDGTVRFWEVATARCLKTVEVSSRVTCVAWNPNEKHCLVAVSVGTTVMIINPGLGDKKMVSDTDAMLLSYQNEAGSSSEKELPVDWVQSDLNVKDYKTGVRLRIEHPKEVAQVTWHDFGDFFATVMHEGQRQAVLVHRLTTRHSQSPFSKSKGWVQCVKFHQRRTGGGKTMTMLYVATQRFVRQYDLVKQKMVKKLQTNCKWVSSMDIHPGGDNVIVGSFDCKNAWFDLDLSTKPYQTLRHHRGAVRQVAYHSRYPLFASASDDGSIIVCHGKVYSDLLLNPLIVPVKVLRGHAITKRLGVMDCAFHPKQPWIFSAGADGTIRLYS</sequence>
<feature type="region of interest" description="Disordered" evidence="9">
    <location>
        <begin position="1"/>
        <end position="126"/>
    </location>
</feature>
<keyword evidence="5 7" id="KW-0539">Nucleus</keyword>
<dbReference type="InterPro" id="IPR001680">
    <property type="entry name" value="WD40_rpt"/>
</dbReference>
<dbReference type="PROSITE" id="PS50082">
    <property type="entry name" value="WD_REPEATS_2"/>
    <property type="match status" value="1"/>
</dbReference>
<comment type="function">
    <text evidence="7">Required for maturation of ribosomal RNAs and formation of the large ribosomal subunit.</text>
</comment>
<dbReference type="Pfam" id="PF00400">
    <property type="entry name" value="WD40"/>
    <property type="match status" value="5"/>
</dbReference>
<dbReference type="InterPro" id="IPR028598">
    <property type="entry name" value="BOP1/Erb1"/>
</dbReference>
<evidence type="ECO:0000256" key="3">
    <source>
        <dbReference type="ARBA" id="ARBA00022574"/>
    </source>
</evidence>
<keyword evidence="12" id="KW-1185">Reference proteome</keyword>
<organism evidence="11 12">
    <name type="scientific">Littorina saxatilis</name>
    <dbReference type="NCBI Taxonomy" id="31220"/>
    <lineage>
        <taxon>Eukaryota</taxon>
        <taxon>Metazoa</taxon>
        <taxon>Spiralia</taxon>
        <taxon>Lophotrochozoa</taxon>
        <taxon>Mollusca</taxon>
        <taxon>Gastropoda</taxon>
        <taxon>Caenogastropoda</taxon>
        <taxon>Littorinimorpha</taxon>
        <taxon>Littorinoidea</taxon>
        <taxon>Littorinidae</taxon>
        <taxon>Littorina</taxon>
    </lineage>
</organism>
<evidence type="ECO:0000256" key="1">
    <source>
        <dbReference type="ARBA" id="ARBA00022517"/>
    </source>
</evidence>
<evidence type="ECO:0000256" key="4">
    <source>
        <dbReference type="ARBA" id="ARBA00022737"/>
    </source>
</evidence>
<comment type="caution">
    <text evidence="11">The sequence shown here is derived from an EMBL/GenBank/DDBJ whole genome shotgun (WGS) entry which is preliminary data.</text>
</comment>
<reference evidence="11 12" key="1">
    <citation type="submission" date="2024-02" db="EMBL/GenBank/DDBJ databases">
        <title>Chromosome-scale genome assembly of the rough periwinkle Littorina saxatilis.</title>
        <authorList>
            <person name="De Jode A."/>
            <person name="Faria R."/>
            <person name="Formenti G."/>
            <person name="Sims Y."/>
            <person name="Smith T.P."/>
            <person name="Tracey A."/>
            <person name="Wood J.M.D."/>
            <person name="Zagrodzka Z.B."/>
            <person name="Johannesson K."/>
            <person name="Butlin R.K."/>
            <person name="Leder E.H."/>
        </authorList>
    </citation>
    <scope>NUCLEOTIDE SEQUENCE [LARGE SCALE GENOMIC DNA]</scope>
    <source>
        <strain evidence="11">Snail1</strain>
        <tissue evidence="11">Muscle</tissue>
    </source>
</reference>
<dbReference type="GO" id="GO:0030687">
    <property type="term" value="C:preribosome, large subunit precursor"/>
    <property type="evidence" value="ECO:0007669"/>
    <property type="project" value="UniProtKB-UniRule"/>
</dbReference>
<dbReference type="InterPro" id="IPR012953">
    <property type="entry name" value="BOP1_N_dom"/>
</dbReference>
<evidence type="ECO:0000259" key="10">
    <source>
        <dbReference type="SMART" id="SM01035"/>
    </source>
</evidence>
<evidence type="ECO:0000256" key="8">
    <source>
        <dbReference type="PROSITE-ProRule" id="PRU00221"/>
    </source>
</evidence>
<dbReference type="SUPFAM" id="SSF50978">
    <property type="entry name" value="WD40 repeat-like"/>
    <property type="match status" value="1"/>
</dbReference>
<dbReference type="GO" id="GO:0000466">
    <property type="term" value="P:maturation of 5.8S rRNA from tricistronic rRNA transcript (SSU-rRNA, 5.8S rRNA, LSU-rRNA)"/>
    <property type="evidence" value="ECO:0007669"/>
    <property type="project" value="UniProtKB-UniRule"/>
</dbReference>
<dbReference type="HAMAP" id="MF_03027">
    <property type="entry name" value="BOP1"/>
    <property type="match status" value="1"/>
</dbReference>
<name>A0AAN9BZK9_9CAEN</name>
<feature type="domain" description="BOP1 N-terminal" evidence="10">
    <location>
        <begin position="137"/>
        <end position="400"/>
    </location>
</feature>
<dbReference type="GO" id="GO:0043021">
    <property type="term" value="F:ribonucleoprotein complex binding"/>
    <property type="evidence" value="ECO:0007669"/>
    <property type="project" value="UniProtKB-UniRule"/>
</dbReference>
<accession>A0AAN9BZK9</accession>
<dbReference type="PANTHER" id="PTHR17605">
    <property type="entry name" value="RIBOSOME BIOGENESIS PROTEIN BOP1 BLOCK OF PROLIFERATION 1 PROTEIN"/>
    <property type="match status" value="1"/>
</dbReference>
<evidence type="ECO:0000256" key="2">
    <source>
        <dbReference type="ARBA" id="ARBA00022552"/>
    </source>
</evidence>
<dbReference type="InterPro" id="IPR015943">
    <property type="entry name" value="WD40/YVTN_repeat-like_dom_sf"/>
</dbReference>
<protein>
    <recommendedName>
        <fullName evidence="7">Ribosome biogenesis protein BOP1 homolog</fullName>
    </recommendedName>
</protein>
<dbReference type="SMART" id="SM00320">
    <property type="entry name" value="WD40"/>
    <property type="match status" value="7"/>
</dbReference>
<gene>
    <name evidence="11" type="ORF">V1264_000556</name>
</gene>
<dbReference type="FunFam" id="2.130.10.10:FF:000061">
    <property type="entry name" value="Ribosome biogenesis protein BOP1 homolog"/>
    <property type="match status" value="1"/>
</dbReference>
<comment type="similarity">
    <text evidence="7">Belongs to the WD repeat BOP1/ERB1 family.</text>
</comment>
<dbReference type="InterPro" id="IPR019775">
    <property type="entry name" value="WD40_repeat_CS"/>
</dbReference>
<dbReference type="PROSITE" id="PS50294">
    <property type="entry name" value="WD_REPEATS_REGION"/>
    <property type="match status" value="1"/>
</dbReference>
<comment type="subcellular location">
    <subcellularLocation>
        <location evidence="7">Nucleus</location>
        <location evidence="7">Nucleolus</location>
    </subcellularLocation>
    <subcellularLocation>
        <location evidence="7">Nucleus</location>
        <location evidence="7">Nucleoplasm</location>
    </subcellularLocation>
</comment>
<dbReference type="InterPro" id="IPR036322">
    <property type="entry name" value="WD40_repeat_dom_sf"/>
</dbReference>
<feature type="repeat" description="WD" evidence="8">
    <location>
        <begin position="407"/>
        <end position="448"/>
    </location>
</feature>
<evidence type="ECO:0000256" key="7">
    <source>
        <dbReference type="HAMAP-Rule" id="MF_03027"/>
    </source>
</evidence>
<keyword evidence="1 7" id="KW-0690">Ribosome biogenesis</keyword>
<feature type="compositionally biased region" description="Polar residues" evidence="9">
    <location>
        <begin position="99"/>
        <end position="108"/>
    </location>
</feature>
<evidence type="ECO:0000313" key="12">
    <source>
        <dbReference type="Proteomes" id="UP001374579"/>
    </source>
</evidence>
<evidence type="ECO:0000256" key="9">
    <source>
        <dbReference type="SAM" id="MobiDB-lite"/>
    </source>
</evidence>
<proteinExistence type="inferred from homology"/>
<dbReference type="Gene3D" id="2.130.10.10">
    <property type="entry name" value="YVTN repeat-like/Quinoprotein amine dehydrogenase"/>
    <property type="match status" value="1"/>
</dbReference>
<dbReference type="PANTHER" id="PTHR17605:SF0">
    <property type="entry name" value="RIBOSOME BIOGENESIS PROTEIN BOP1"/>
    <property type="match status" value="1"/>
</dbReference>
<evidence type="ECO:0000313" key="11">
    <source>
        <dbReference type="EMBL" id="KAK7114501.1"/>
    </source>
</evidence>